<organism evidence="1 2">
    <name type="scientific">Scortum barcoo</name>
    <name type="common">barcoo grunter</name>
    <dbReference type="NCBI Taxonomy" id="214431"/>
    <lineage>
        <taxon>Eukaryota</taxon>
        <taxon>Metazoa</taxon>
        <taxon>Chordata</taxon>
        <taxon>Craniata</taxon>
        <taxon>Vertebrata</taxon>
        <taxon>Euteleostomi</taxon>
        <taxon>Actinopterygii</taxon>
        <taxon>Neopterygii</taxon>
        <taxon>Teleostei</taxon>
        <taxon>Neoteleostei</taxon>
        <taxon>Acanthomorphata</taxon>
        <taxon>Eupercaria</taxon>
        <taxon>Centrarchiformes</taxon>
        <taxon>Terapontoidei</taxon>
        <taxon>Terapontidae</taxon>
        <taxon>Scortum</taxon>
    </lineage>
</organism>
<evidence type="ECO:0000313" key="1">
    <source>
        <dbReference type="EMBL" id="KAI3370914.1"/>
    </source>
</evidence>
<sequence>MCLLLRSGFRLATLPYRPDWWIAAEMVVLLEGSPLSTEIGVTFAIVFGVILYRISTKAALHMSSNPITRNHVQLTVKTTAAIINLVVILILDEVYGAVARWLTVLEVPKTDKSFEERLIFKTFILKFVNAFTPIIYIAFFRGSKLKKLIRYIRSKQGAFQEEERQKKLQRYETDHFLEPFAGLTPEYMEMIIQFGFVTLFVASFPLAPLFALLNNIIEIRLDAKKFVTELRRPVAARAKDIDFIPRMVYQYMYSPDGSMHGFVNHTLSYFNVSHFQDGKETLDPLHLGYPVEICRYKDYREPPWSTTPYEISKEFWTVLAVRLTFVIVFQNVVMLMSDVVDWLIPDIPKDISLQIHKEKILLVDLFMKEEQGKIHILESWSSTGGKEHRSTSKSNNNNNSKMAHPHPMPRTAHQQH</sequence>
<name>A0ACB8WTI5_9TELE</name>
<keyword evidence="2" id="KW-1185">Reference proteome</keyword>
<accession>A0ACB8WTI5</accession>
<dbReference type="EMBL" id="CM041536">
    <property type="protein sequence ID" value="KAI3370914.1"/>
    <property type="molecule type" value="Genomic_DNA"/>
</dbReference>
<reference evidence="1" key="1">
    <citation type="submission" date="2022-04" db="EMBL/GenBank/DDBJ databases">
        <title>Jade perch genome.</title>
        <authorList>
            <person name="Chao B."/>
        </authorList>
    </citation>
    <scope>NUCLEOTIDE SEQUENCE</scope>
    <source>
        <strain evidence="1">CB-2022</strain>
    </source>
</reference>
<evidence type="ECO:0000313" key="2">
    <source>
        <dbReference type="Proteomes" id="UP000831701"/>
    </source>
</evidence>
<dbReference type="Proteomes" id="UP000831701">
    <property type="component" value="Chromosome 6"/>
</dbReference>
<gene>
    <name evidence="1" type="ORF">L3Q82_007420</name>
</gene>
<proteinExistence type="predicted"/>
<comment type="caution">
    <text evidence="1">The sequence shown here is derived from an EMBL/GenBank/DDBJ whole genome shotgun (WGS) entry which is preliminary data.</text>
</comment>
<protein>
    <submittedName>
        <fullName evidence="1">Uncharacterized protein</fullName>
    </submittedName>
</protein>